<gene>
    <name evidence="1" type="ORF">CIK84_08750</name>
</gene>
<sequence length="218" mass="24420">MNANTNPLLLAIAHQLQVANLLTLEQMKTNITDKNALRRIAKEMDRLPKLQNKLIEDEAAAAGLPKDWGQELRGVSPNTARAAAGLPAYSGHALAIDPGIYGRNLRAFTLEMLHSEVDQLRRKADNTAAREALHAVQNILDRHINANIAEGNNAAAKAPAPVPARESYRDPDLSDKWLAEAEWRARHDRTRKYRIHDNQLITERLVAEVRRLNEMLGR</sequence>
<dbReference type="RefSeq" id="WP_102598081.1">
    <property type="nucleotide sequence ID" value="NZ_PNQX01000001.1"/>
</dbReference>
<reference evidence="1 2" key="1">
    <citation type="journal article" date="2017" name="Elife">
        <title>Extensive horizontal gene transfer in cheese-associated bacteria.</title>
        <authorList>
            <person name="Bonham K.S."/>
            <person name="Wolfe B.E."/>
            <person name="Dutton R.J."/>
        </authorList>
    </citation>
    <scope>NUCLEOTIDE SEQUENCE [LARGE SCALE GENOMIC DNA]</scope>
    <source>
        <strain evidence="1 2">JB182</strain>
    </source>
</reference>
<dbReference type="AlphaFoldDB" id="A0A2N7S628"/>
<protein>
    <submittedName>
        <fullName evidence="1">Uncharacterized protein</fullName>
    </submittedName>
</protein>
<dbReference type="EMBL" id="PNQX01000001">
    <property type="protein sequence ID" value="PMQ21600.1"/>
    <property type="molecule type" value="Genomic_DNA"/>
</dbReference>
<proteinExistence type="predicted"/>
<dbReference type="Proteomes" id="UP000235739">
    <property type="component" value="Unassembled WGS sequence"/>
</dbReference>
<evidence type="ECO:0000313" key="2">
    <source>
        <dbReference type="Proteomes" id="UP000235739"/>
    </source>
</evidence>
<organism evidence="1 2">
    <name type="scientific">Glutamicibacter arilaitensis</name>
    <dbReference type="NCBI Taxonomy" id="256701"/>
    <lineage>
        <taxon>Bacteria</taxon>
        <taxon>Bacillati</taxon>
        <taxon>Actinomycetota</taxon>
        <taxon>Actinomycetes</taxon>
        <taxon>Micrococcales</taxon>
        <taxon>Micrococcaceae</taxon>
        <taxon>Glutamicibacter</taxon>
    </lineage>
</organism>
<accession>A0A2N7S628</accession>
<evidence type="ECO:0000313" key="1">
    <source>
        <dbReference type="EMBL" id="PMQ21600.1"/>
    </source>
</evidence>
<comment type="caution">
    <text evidence="1">The sequence shown here is derived from an EMBL/GenBank/DDBJ whole genome shotgun (WGS) entry which is preliminary data.</text>
</comment>
<name>A0A2N7S628_9MICC</name>